<accession>A0A2W4YL54</accession>
<proteinExistence type="predicted"/>
<evidence type="ECO:0000313" key="3">
    <source>
        <dbReference type="Proteomes" id="UP000249555"/>
    </source>
</evidence>
<name>A0A2W4YL54_9SPHN</name>
<comment type="caution">
    <text evidence="2">The sequence shown here is derived from an EMBL/GenBank/DDBJ whole genome shotgun (WGS) entry which is preliminary data.</text>
</comment>
<dbReference type="AlphaFoldDB" id="A0A2W4YL54"/>
<protein>
    <submittedName>
        <fullName evidence="2">Uncharacterized protein</fullName>
    </submittedName>
</protein>
<organism evidence="2 3">
    <name type="scientific">Sphingomonas taxi</name>
    <dbReference type="NCBI Taxonomy" id="1549858"/>
    <lineage>
        <taxon>Bacteria</taxon>
        <taxon>Pseudomonadati</taxon>
        <taxon>Pseudomonadota</taxon>
        <taxon>Alphaproteobacteria</taxon>
        <taxon>Sphingomonadales</taxon>
        <taxon>Sphingomonadaceae</taxon>
        <taxon>Sphingomonas</taxon>
    </lineage>
</organism>
<sequence length="82" mass="8901">MAENPRTTAARDNDDHELIESAADDSFGGQPGDGSRGLAADVNSRSELARLGDSDDRVRPQKDDMIHHGQRRQAGKPRDMTG</sequence>
<evidence type="ECO:0000256" key="1">
    <source>
        <dbReference type="SAM" id="MobiDB-lite"/>
    </source>
</evidence>
<dbReference type="Proteomes" id="UP000249555">
    <property type="component" value="Unassembled WGS sequence"/>
</dbReference>
<feature type="compositionally biased region" description="Basic and acidic residues" evidence="1">
    <location>
        <begin position="9"/>
        <end position="19"/>
    </location>
</feature>
<feature type="region of interest" description="Disordered" evidence="1">
    <location>
        <begin position="1"/>
        <end position="82"/>
    </location>
</feature>
<evidence type="ECO:0000313" key="2">
    <source>
        <dbReference type="EMBL" id="PZO70354.1"/>
    </source>
</evidence>
<feature type="compositionally biased region" description="Basic and acidic residues" evidence="1">
    <location>
        <begin position="47"/>
        <end position="67"/>
    </location>
</feature>
<dbReference type="EMBL" id="QFMX01000116">
    <property type="protein sequence ID" value="PZO70354.1"/>
    <property type="molecule type" value="Genomic_DNA"/>
</dbReference>
<reference evidence="2 3" key="1">
    <citation type="submission" date="2017-08" db="EMBL/GenBank/DDBJ databases">
        <title>Infants hospitalized years apart are colonized by the same room-sourced microbial strains.</title>
        <authorList>
            <person name="Brooks B."/>
            <person name="Olm M.R."/>
            <person name="Firek B.A."/>
            <person name="Baker R."/>
            <person name="Thomas B.C."/>
            <person name="Morowitz M.J."/>
            <person name="Banfield J.F."/>
        </authorList>
    </citation>
    <scope>NUCLEOTIDE SEQUENCE [LARGE SCALE GENOMIC DNA]</scope>
    <source>
        <strain evidence="2">S2_018_000_R3_119</strain>
    </source>
</reference>
<gene>
    <name evidence="2" type="ORF">DI640_14965</name>
</gene>